<name>A0ABZ0BDN5_9SPHN</name>
<gene>
    <name evidence="1" type="ORF">RPR59_07235</name>
</gene>
<evidence type="ECO:0000313" key="1">
    <source>
        <dbReference type="EMBL" id="WNO55028.1"/>
    </source>
</evidence>
<evidence type="ECO:0000313" key="2">
    <source>
        <dbReference type="Proteomes" id="UP001302249"/>
    </source>
</evidence>
<keyword evidence="2" id="KW-1185">Reference proteome</keyword>
<protein>
    <submittedName>
        <fullName evidence="1">Uncharacterized protein</fullName>
    </submittedName>
</protein>
<reference evidence="1 2" key="1">
    <citation type="submission" date="2023-09" db="EMBL/GenBank/DDBJ databases">
        <authorList>
            <person name="Rey-Velasco X."/>
        </authorList>
    </citation>
    <scope>NUCLEOTIDE SEQUENCE [LARGE SCALE GENOMIC DNA]</scope>
    <source>
        <strain evidence="1 2">W311</strain>
    </source>
</reference>
<accession>A0ABZ0BDN5</accession>
<dbReference type="InterPro" id="IPR054248">
    <property type="entry name" value="DUF6975"/>
</dbReference>
<proteinExistence type="predicted"/>
<dbReference type="Proteomes" id="UP001302249">
    <property type="component" value="Chromosome"/>
</dbReference>
<sequence>MVSEPARLAGFGGAWETVRALVRADGTTAQPFVEHLIGRDCPARDRADAVHHLCALHGRYPGIIEHAADYMPGPPARDWLIAAANAFAIERSYLANLAAAAGPVPSTPGQAEAEAASAAQRHALDTLGRSERKGCALGAAVVLALEWQEIRRLLDAAALRLGVAAPQSTLPPEHEAAALLAALSDGVAIERAMLFGADQLLAQHRGLWALLEARAEARGID</sequence>
<dbReference type="EMBL" id="CP135076">
    <property type="protein sequence ID" value="WNO55028.1"/>
    <property type="molecule type" value="Genomic_DNA"/>
</dbReference>
<dbReference type="RefSeq" id="WP_313918159.1">
    <property type="nucleotide sequence ID" value="NZ_CP135076.1"/>
</dbReference>
<organism evidence="1 2">
    <name type="scientific">Stakelama saccharophila</name>
    <dbReference type="NCBI Taxonomy" id="3075605"/>
    <lineage>
        <taxon>Bacteria</taxon>
        <taxon>Pseudomonadati</taxon>
        <taxon>Pseudomonadota</taxon>
        <taxon>Alphaproteobacteria</taxon>
        <taxon>Sphingomonadales</taxon>
        <taxon>Sphingomonadaceae</taxon>
        <taxon>Stakelama</taxon>
    </lineage>
</organism>
<dbReference type="Pfam" id="PF22391">
    <property type="entry name" value="DUF6975"/>
    <property type="match status" value="1"/>
</dbReference>